<evidence type="ECO:0000313" key="6">
    <source>
        <dbReference type="Proteomes" id="UP001165136"/>
    </source>
</evidence>
<dbReference type="PANTHER" id="PTHR43713">
    <property type="entry name" value="GLUTAMATE-1-SEMIALDEHYDE 2,1-AMINOMUTASE"/>
    <property type="match status" value="1"/>
</dbReference>
<dbReference type="Gene3D" id="3.40.640.10">
    <property type="entry name" value="Type I PLP-dependent aspartate aminotransferase-like (Major domain)"/>
    <property type="match status" value="1"/>
</dbReference>
<comment type="caution">
    <text evidence="5">The sequence shown here is derived from an EMBL/GenBank/DDBJ whole genome shotgun (WGS) entry which is preliminary data.</text>
</comment>
<dbReference type="GO" id="GO:0017000">
    <property type="term" value="P:antibiotic biosynthetic process"/>
    <property type="evidence" value="ECO:0007669"/>
    <property type="project" value="UniProtKB-KW"/>
</dbReference>
<dbReference type="AlphaFoldDB" id="A0A9W6RA57"/>
<evidence type="ECO:0000313" key="5">
    <source>
        <dbReference type="EMBL" id="GLY70367.1"/>
    </source>
</evidence>
<dbReference type="InterPro" id="IPR005814">
    <property type="entry name" value="Aminotrans_3"/>
</dbReference>
<reference evidence="5" key="1">
    <citation type="submission" date="2023-03" db="EMBL/GenBank/DDBJ databases">
        <title>Amycolatopsis taiwanensis NBRC 103393.</title>
        <authorList>
            <person name="Ichikawa N."/>
            <person name="Sato H."/>
            <person name="Tonouchi N."/>
        </authorList>
    </citation>
    <scope>NUCLEOTIDE SEQUENCE</scope>
    <source>
        <strain evidence="5">NBRC 103393</strain>
    </source>
</reference>
<dbReference type="GO" id="GO:0030170">
    <property type="term" value="F:pyridoxal phosphate binding"/>
    <property type="evidence" value="ECO:0007669"/>
    <property type="project" value="InterPro"/>
</dbReference>
<dbReference type="InterPro" id="IPR015424">
    <property type="entry name" value="PyrdxlP-dep_Trfase"/>
</dbReference>
<accession>A0A9W6RA57</accession>
<dbReference type="EMBL" id="BSTI01000022">
    <property type="protein sequence ID" value="GLY70367.1"/>
    <property type="molecule type" value="Genomic_DNA"/>
</dbReference>
<sequence>MTTAPAAALGTRELALRERARRVIPGGMYGHMRVEAFSRAHPQFMVSGNGCRVTDADGREYIDLMCGWGPIVLGHRHPAVTAAILDQFERGDCLDGTSPVAVDYAELLVDTVPSADWAMFCKNGTDATTMCVTTARAATGRRKVLVATGAYHGAVPWCALRGKGVTAEDQAHLIHFEYNDLASAEAAAAEAGDDLAAILVCPMRHDIRRDQELADPAFARGLRALADRTGAVLILDDVRCGLRLDLRGSWEPLGVRPDLTAWSKALANGQPLGAVTGTEALRDAARSIYVTGSFWYAAVPLAAGLATLRELRKGQALPAMARTGSRLRDGLAAQAAAHGFEIRQTGPVQMPVLYFAEDSDISLGTAWAEAAVTRGVYLHPWHNWFLSAAHTDADIDDILDRTDDAFAAVRRLPH</sequence>
<evidence type="ECO:0000256" key="3">
    <source>
        <dbReference type="ARBA" id="ARBA00023194"/>
    </source>
</evidence>
<evidence type="ECO:0000256" key="1">
    <source>
        <dbReference type="ARBA" id="ARBA00001933"/>
    </source>
</evidence>
<protein>
    <submittedName>
        <fullName evidence="5">Glutamate-1-semialdehyde 2,1-aminomutase</fullName>
    </submittedName>
</protein>
<dbReference type="Proteomes" id="UP001165136">
    <property type="component" value="Unassembled WGS sequence"/>
</dbReference>
<keyword evidence="6" id="KW-1185">Reference proteome</keyword>
<keyword evidence="2 4" id="KW-0663">Pyridoxal phosphate</keyword>
<comment type="cofactor">
    <cofactor evidence="1">
        <name>pyridoxal 5'-phosphate</name>
        <dbReference type="ChEBI" id="CHEBI:597326"/>
    </cofactor>
</comment>
<dbReference type="PROSITE" id="PS00600">
    <property type="entry name" value="AA_TRANSFER_CLASS_3"/>
    <property type="match status" value="1"/>
</dbReference>
<dbReference type="InterPro" id="IPR049704">
    <property type="entry name" value="Aminotrans_3_PPA_site"/>
</dbReference>
<name>A0A9W6RA57_9PSEU</name>
<dbReference type="GO" id="GO:0008483">
    <property type="term" value="F:transaminase activity"/>
    <property type="evidence" value="ECO:0007669"/>
    <property type="project" value="InterPro"/>
</dbReference>
<evidence type="ECO:0000256" key="2">
    <source>
        <dbReference type="ARBA" id="ARBA00022898"/>
    </source>
</evidence>
<evidence type="ECO:0000256" key="4">
    <source>
        <dbReference type="RuleBase" id="RU003560"/>
    </source>
</evidence>
<dbReference type="InterPro" id="IPR015422">
    <property type="entry name" value="PyrdxlP-dep_Trfase_small"/>
</dbReference>
<dbReference type="Gene3D" id="3.90.1150.10">
    <property type="entry name" value="Aspartate Aminotransferase, domain 1"/>
    <property type="match status" value="1"/>
</dbReference>
<proteinExistence type="inferred from homology"/>
<dbReference type="InterPro" id="IPR015421">
    <property type="entry name" value="PyrdxlP-dep_Trfase_major"/>
</dbReference>
<comment type="similarity">
    <text evidence="4">Belongs to the class-III pyridoxal-phosphate-dependent aminotransferase family.</text>
</comment>
<dbReference type="PANTHER" id="PTHR43713:SF3">
    <property type="entry name" value="GLUTAMATE-1-SEMIALDEHYDE 2,1-AMINOMUTASE 1, CHLOROPLASTIC-RELATED"/>
    <property type="match status" value="1"/>
</dbReference>
<gene>
    <name evidence="5" type="ORF">Atai01_69860</name>
</gene>
<dbReference type="RefSeq" id="WP_027943863.1">
    <property type="nucleotide sequence ID" value="NZ_BSTI01000022.1"/>
</dbReference>
<keyword evidence="3" id="KW-0045">Antibiotic biosynthesis</keyword>
<dbReference type="SUPFAM" id="SSF53383">
    <property type="entry name" value="PLP-dependent transferases"/>
    <property type="match status" value="1"/>
</dbReference>
<organism evidence="5 6">
    <name type="scientific">Amycolatopsis taiwanensis</name>
    <dbReference type="NCBI Taxonomy" id="342230"/>
    <lineage>
        <taxon>Bacteria</taxon>
        <taxon>Bacillati</taxon>
        <taxon>Actinomycetota</taxon>
        <taxon>Actinomycetes</taxon>
        <taxon>Pseudonocardiales</taxon>
        <taxon>Pseudonocardiaceae</taxon>
        <taxon>Amycolatopsis</taxon>
    </lineage>
</organism>
<dbReference type="Pfam" id="PF00202">
    <property type="entry name" value="Aminotran_3"/>
    <property type="match status" value="1"/>
</dbReference>